<dbReference type="PANTHER" id="PTHR34596">
    <property type="entry name" value="CHITOPORIN"/>
    <property type="match status" value="1"/>
</dbReference>
<protein>
    <submittedName>
        <fullName evidence="4">Porin</fullName>
    </submittedName>
</protein>
<dbReference type="AlphaFoldDB" id="A0A0X1T3N2"/>
<dbReference type="Gene3D" id="2.40.160.10">
    <property type="entry name" value="Porin"/>
    <property type="match status" value="1"/>
</dbReference>
<dbReference type="Proteomes" id="UP000063229">
    <property type="component" value="Chromosome"/>
</dbReference>
<dbReference type="KEGG" id="pagb:AWM79_15435"/>
<dbReference type="PANTHER" id="PTHR34596:SF2">
    <property type="entry name" value="CHITOPORIN"/>
    <property type="match status" value="1"/>
</dbReference>
<dbReference type="EMBL" id="CP014135">
    <property type="protein sequence ID" value="AMB86621.1"/>
    <property type="molecule type" value="Genomic_DNA"/>
</dbReference>
<evidence type="ECO:0000313" key="4">
    <source>
        <dbReference type="EMBL" id="AMB86621.1"/>
    </source>
</evidence>
<comment type="similarity">
    <text evidence="1">Belongs to the outer membrane porin (Opr) (TC 1.B.25) family.</text>
</comment>
<keyword evidence="3" id="KW-0732">Signal</keyword>
<dbReference type="InterPro" id="IPR023614">
    <property type="entry name" value="Porin_dom_sf"/>
</dbReference>
<proteinExistence type="inferred from homology"/>
<dbReference type="RefSeq" id="WP_060783189.1">
    <property type="nucleotide sequence ID" value="NZ_CP014135.1"/>
</dbReference>
<organism evidence="4 5">
    <name type="scientific">Pseudomonas agarici</name>
    <dbReference type="NCBI Taxonomy" id="46677"/>
    <lineage>
        <taxon>Bacteria</taxon>
        <taxon>Pseudomonadati</taxon>
        <taxon>Pseudomonadota</taxon>
        <taxon>Gammaproteobacteria</taxon>
        <taxon>Pseudomonadales</taxon>
        <taxon>Pseudomonadaceae</taxon>
        <taxon>Pseudomonas</taxon>
    </lineage>
</organism>
<evidence type="ECO:0000256" key="2">
    <source>
        <dbReference type="ARBA" id="ARBA00022448"/>
    </source>
</evidence>
<reference evidence="4 5" key="1">
    <citation type="submission" date="2016-01" db="EMBL/GenBank/DDBJ databases">
        <authorList>
            <person name="McClelland M."/>
            <person name="Jain A."/>
            <person name="Saraogi P."/>
            <person name="Mendelson R."/>
            <person name="Westerman R."/>
            <person name="SanMiguel P."/>
            <person name="Csonka L."/>
        </authorList>
    </citation>
    <scope>NUCLEOTIDE SEQUENCE [LARGE SCALE GENOMIC DNA]</scope>
    <source>
        <strain evidence="4 5">NCPPB 2472</strain>
    </source>
</reference>
<dbReference type="Pfam" id="PF03573">
    <property type="entry name" value="OprD"/>
    <property type="match status" value="1"/>
</dbReference>
<evidence type="ECO:0000256" key="1">
    <source>
        <dbReference type="ARBA" id="ARBA00009075"/>
    </source>
</evidence>
<keyword evidence="5" id="KW-1185">Reference proteome</keyword>
<name>A0A0X1T3N2_PSEAA</name>
<dbReference type="STRING" id="46677.AWM79_15435"/>
<evidence type="ECO:0000313" key="5">
    <source>
        <dbReference type="Proteomes" id="UP000063229"/>
    </source>
</evidence>
<sequence>MNKSTLAVAVAVGVLAQQANAAGFIEDSKATLGVRNFYINTDNRDSDAGSTKARASGVQSKNEEWGQGFDLRFISGYTQGTVGFGIDAIGLLGVRLDSGGGTNGATSTSYGGTVFPSDSNGKAVNDFASLGLTGKVKVSQTELKIGTLQPNNPVIKSNDGRLLPQTFQGGQITSNEIKDLTLTAGQIEHAKGRNSSNTEGLSIAGANSPTAAGRRSNKFYYGGADYKITKDLTASYYYGELKDFYSQNFLGLVHNWSIGPGVLKSDLRYYRSRDDGANGDTSAYFTNGYYDNKPFASNTKGKVDNDLYSYLALYSVEGHTFGGGYQYSKGNSDFPWLNQGDGSSNTTITEMQIQKFGRAGERTWQARYGYDFAKVGVPGLTAGIIYLRGNNIDTAGNVGAAQVRTLGTGGTEWERDLTLAYVIPQGTFKNLGFVWRNAMWRNDIPGQRDQDENRLIVNYSIPLL</sequence>
<gene>
    <name evidence="4" type="ORF">AWM79_15435</name>
</gene>
<dbReference type="OrthoDB" id="6759120at2"/>
<dbReference type="GO" id="GO:0015288">
    <property type="term" value="F:porin activity"/>
    <property type="evidence" value="ECO:0007669"/>
    <property type="project" value="TreeGrafter"/>
</dbReference>
<dbReference type="InterPro" id="IPR005318">
    <property type="entry name" value="OM_porin_bac"/>
</dbReference>
<evidence type="ECO:0000256" key="3">
    <source>
        <dbReference type="ARBA" id="ARBA00022729"/>
    </source>
</evidence>
<keyword evidence="2" id="KW-0813">Transport</keyword>
<accession>A0A0X1T3N2</accession>
<dbReference type="GO" id="GO:0016020">
    <property type="term" value="C:membrane"/>
    <property type="evidence" value="ECO:0007669"/>
    <property type="project" value="InterPro"/>
</dbReference>